<organism evidence="10 11">
    <name type="scientific">Halorutilus salinus</name>
    <dbReference type="NCBI Taxonomy" id="2487751"/>
    <lineage>
        <taxon>Archaea</taxon>
        <taxon>Methanobacteriati</taxon>
        <taxon>Methanobacteriota</taxon>
        <taxon>Stenosarchaea group</taxon>
        <taxon>Halobacteria</taxon>
        <taxon>Halorutilales</taxon>
        <taxon>Halorutilaceae</taxon>
        <taxon>Halorutilus</taxon>
    </lineage>
</organism>
<feature type="binding site" evidence="6">
    <location>
        <position position="33"/>
    </location>
    <ligand>
        <name>substrate</name>
    </ligand>
</feature>
<name>A0A9Q4GFP9_9EURY</name>
<dbReference type="InterPro" id="IPR006097">
    <property type="entry name" value="Glu/Leu/Phe/Val/Trp_DH_dimer"/>
</dbReference>
<dbReference type="PANTHER" id="PTHR11606">
    <property type="entry name" value="GLUTAMATE DEHYDROGENASE"/>
    <property type="match status" value="1"/>
</dbReference>
<dbReference type="SMART" id="SM00839">
    <property type="entry name" value="ELFV_dehydrog"/>
    <property type="match status" value="1"/>
</dbReference>
<dbReference type="InterPro" id="IPR033922">
    <property type="entry name" value="NAD_bind_Glu_DH"/>
</dbReference>
<dbReference type="InterPro" id="IPR006095">
    <property type="entry name" value="Glu/Leu/Phe/Val/Trp_DH"/>
</dbReference>
<dbReference type="InterPro" id="IPR006096">
    <property type="entry name" value="Glu/Leu/Phe/Val/Trp_DH_C"/>
</dbReference>
<dbReference type="PROSITE" id="PS00074">
    <property type="entry name" value="GLFV_DEHYDROGENASE"/>
    <property type="match status" value="1"/>
</dbReference>
<evidence type="ECO:0000256" key="4">
    <source>
        <dbReference type="PIRNR" id="PIRNR000185"/>
    </source>
</evidence>
<evidence type="ECO:0000256" key="3">
    <source>
        <dbReference type="ARBA" id="ARBA00023002"/>
    </source>
</evidence>
<keyword evidence="6" id="KW-0520">NAD</keyword>
<evidence type="ECO:0000256" key="1">
    <source>
        <dbReference type="ARBA" id="ARBA00006382"/>
    </source>
</evidence>
<evidence type="ECO:0000259" key="9">
    <source>
        <dbReference type="SMART" id="SM00839"/>
    </source>
</evidence>
<reference evidence="10" key="1">
    <citation type="submission" date="2022-09" db="EMBL/GenBank/DDBJ databases">
        <title>Haloadaptaus new haloarchaeum isolated from saline soil.</title>
        <authorList>
            <person name="Duran-Viseras A."/>
            <person name="Sanchez-Porro C."/>
            <person name="Ventosa A."/>
        </authorList>
    </citation>
    <scope>NUCLEOTIDE SEQUENCE</scope>
    <source>
        <strain evidence="10">F3-133</strain>
    </source>
</reference>
<evidence type="ECO:0000313" key="10">
    <source>
        <dbReference type="EMBL" id="MCX2818374.1"/>
    </source>
</evidence>
<feature type="binding site" evidence="6">
    <location>
        <position position="153"/>
    </location>
    <ligand>
        <name>NAD(+)</name>
        <dbReference type="ChEBI" id="CHEBI:57540"/>
    </ligand>
</feature>
<dbReference type="Pfam" id="PF00208">
    <property type="entry name" value="ELFV_dehydrog"/>
    <property type="match status" value="1"/>
</dbReference>
<proteinExistence type="inferred from homology"/>
<dbReference type="PANTHER" id="PTHR11606:SF13">
    <property type="entry name" value="GLUTAMATE DEHYDROGENASE 1, MITOCHONDRIAL"/>
    <property type="match status" value="1"/>
</dbReference>
<dbReference type="Gene3D" id="3.40.50.10860">
    <property type="entry name" value="Leucine Dehydrogenase, chain A, domain 1"/>
    <property type="match status" value="1"/>
</dbReference>
<dbReference type="RefSeq" id="WP_266086174.1">
    <property type="nucleotide sequence ID" value="NZ_RKLV01000002.1"/>
</dbReference>
<dbReference type="InterPro" id="IPR046346">
    <property type="entry name" value="Aminoacid_DH-like_N_sf"/>
</dbReference>
<keyword evidence="6" id="KW-0547">Nucleotide-binding</keyword>
<keyword evidence="3 4" id="KW-0560">Oxidoreductase</keyword>
<comment type="subunit">
    <text evidence="2">Homohexamer.</text>
</comment>
<comment type="caution">
    <text evidence="10">The sequence shown here is derived from an EMBL/GenBank/DDBJ whole genome shotgun (WGS) entry which is preliminary data.</text>
</comment>
<dbReference type="PIRSF" id="PIRSF000185">
    <property type="entry name" value="Glu_DH"/>
    <property type="match status" value="1"/>
</dbReference>
<feature type="site" description="Important for catalysis" evidence="7">
    <location>
        <position position="109"/>
    </location>
</feature>
<dbReference type="EMBL" id="RKLV01000002">
    <property type="protein sequence ID" value="MCX2818374.1"/>
    <property type="molecule type" value="Genomic_DNA"/>
</dbReference>
<dbReference type="PRINTS" id="PR00082">
    <property type="entry name" value="GLFDHDRGNASE"/>
</dbReference>
<feature type="active site" description="Proton donor" evidence="5">
    <location>
        <position position="69"/>
    </location>
</feature>
<evidence type="ECO:0000313" key="11">
    <source>
        <dbReference type="Proteomes" id="UP001149411"/>
    </source>
</evidence>
<keyword evidence="11" id="KW-1185">Reference proteome</keyword>
<dbReference type="Pfam" id="PF02812">
    <property type="entry name" value="ELFV_dehydrog_N"/>
    <property type="match status" value="1"/>
</dbReference>
<dbReference type="InterPro" id="IPR036291">
    <property type="entry name" value="NAD(P)-bd_dom_sf"/>
</dbReference>
<gene>
    <name evidence="10" type="ORF">EGH25_03280</name>
</gene>
<evidence type="ECO:0000256" key="6">
    <source>
        <dbReference type="PIRSR" id="PIRSR000185-2"/>
    </source>
</evidence>
<feature type="binding site" evidence="6">
    <location>
        <position position="183"/>
    </location>
    <ligand>
        <name>NAD(+)</name>
        <dbReference type="ChEBI" id="CHEBI:57540"/>
    </ligand>
</feature>
<comment type="similarity">
    <text evidence="1 4 8">Belongs to the Glu/Leu/Phe/Val dehydrogenases family.</text>
</comment>
<evidence type="ECO:0000256" key="7">
    <source>
        <dbReference type="PIRSR" id="PIRSR000185-3"/>
    </source>
</evidence>
<dbReference type="SUPFAM" id="SSF53223">
    <property type="entry name" value="Aminoacid dehydrogenase-like, N-terminal domain"/>
    <property type="match status" value="1"/>
</dbReference>
<feature type="binding site" evidence="6">
    <location>
        <position position="309"/>
    </location>
    <ligand>
        <name>substrate</name>
    </ligand>
</feature>
<dbReference type="GO" id="GO:0006538">
    <property type="term" value="P:L-glutamate catabolic process"/>
    <property type="evidence" value="ECO:0007669"/>
    <property type="project" value="TreeGrafter"/>
</dbReference>
<dbReference type="InterPro" id="IPR033524">
    <property type="entry name" value="Glu/Leu/Phe/Val_DH_AS"/>
</dbReference>
<feature type="domain" description="Glutamate/phenylalanine/leucine/valine/L-tryptophan dehydrogenase C-terminal" evidence="9">
    <location>
        <begin position="146"/>
        <end position="373"/>
    </location>
</feature>
<dbReference type="Proteomes" id="UP001149411">
    <property type="component" value="Unassembled WGS sequence"/>
</dbReference>
<dbReference type="Gene3D" id="3.40.50.720">
    <property type="entry name" value="NAD(P)-binding Rossmann-like Domain"/>
    <property type="match status" value="1"/>
</dbReference>
<dbReference type="InterPro" id="IPR014362">
    <property type="entry name" value="Glu_DH"/>
</dbReference>
<accession>A0A9Q4GFP9</accession>
<evidence type="ECO:0000256" key="5">
    <source>
        <dbReference type="PIRSR" id="PIRSR000185-1"/>
    </source>
</evidence>
<sequence length="377" mass="40662">MSTLVIPVRMDDGTVEHFPSFRIQYNGSRGPTKGGIRYHPGVDEDEVDELAFLMTLKCAVAGLPFGGAKGGVQVDPEELSEGELERLSRAYVDEYHDVIGPQKDIPAPDVNTNAKVMGWMMDEYESVAGERAPGVITGKPPEIGGSEGREYATSLGGAVVLDEFVEYEGMGEELDVAIQGMGNVGSYLAEFLDERGYNVVAVSDSSGGVYDGDGIDVPAMLDEYRESGDLDGFGDAVTNDELLTLNADVLVPAAIEDQITDENVDDVRADAVLEMANGPTTPSADERLSERGVPVVPDILANAGGVTVSYFEWVQNEANEYWLETKVNEKLAEQMRGAFRGIRSVKQNGDLTWRSAAYVHGVNTVLDAEAHRGNVSR</sequence>
<feature type="binding site" evidence="6">
    <location>
        <position position="57"/>
    </location>
    <ligand>
        <name>substrate</name>
    </ligand>
</feature>
<dbReference type="CDD" id="cd01076">
    <property type="entry name" value="NAD_bind_1_Glu_DH"/>
    <property type="match status" value="1"/>
</dbReference>
<evidence type="ECO:0000256" key="8">
    <source>
        <dbReference type="RuleBase" id="RU004417"/>
    </source>
</evidence>
<evidence type="ECO:0000256" key="2">
    <source>
        <dbReference type="ARBA" id="ARBA00011643"/>
    </source>
</evidence>
<dbReference type="GO" id="GO:0000166">
    <property type="term" value="F:nucleotide binding"/>
    <property type="evidence" value="ECO:0007669"/>
    <property type="project" value="UniProtKB-KW"/>
</dbReference>
<dbReference type="AlphaFoldDB" id="A0A9Q4GFP9"/>
<dbReference type="GO" id="GO:0004352">
    <property type="term" value="F:glutamate dehydrogenase (NAD+) activity"/>
    <property type="evidence" value="ECO:0007669"/>
    <property type="project" value="TreeGrafter"/>
</dbReference>
<protein>
    <recommendedName>
        <fullName evidence="4">Glutamate dehydrogenase</fullName>
    </recommendedName>
</protein>
<dbReference type="SUPFAM" id="SSF51735">
    <property type="entry name" value="NAD(P)-binding Rossmann-fold domains"/>
    <property type="match status" value="1"/>
</dbReference>